<protein>
    <submittedName>
        <fullName evidence="2">Uncharacterized protein</fullName>
    </submittedName>
</protein>
<proteinExistence type="predicted"/>
<reference evidence="2 3" key="1">
    <citation type="submission" date="2021-03" db="EMBL/GenBank/DDBJ databases">
        <title>Genomic Encyclopedia of Type Strains, Phase IV (KMG-IV): sequencing the most valuable type-strain genomes for metagenomic binning, comparative biology and taxonomic classification.</title>
        <authorList>
            <person name="Goeker M."/>
        </authorList>
    </citation>
    <scope>NUCLEOTIDE SEQUENCE [LARGE SCALE GENOMIC DNA]</scope>
    <source>
        <strain evidence="2 3">DSM 25790</strain>
    </source>
</reference>
<sequence>MKINWTLFYSYLLVWIVVGAVIFDNIAPMIIFIICGGVCGGLILAVGKKKRKACS</sequence>
<dbReference type="RefSeq" id="WP_156947713.1">
    <property type="nucleotide sequence ID" value="NZ_JAGIKX010000011.1"/>
</dbReference>
<dbReference type="Proteomes" id="UP001519294">
    <property type="component" value="Unassembled WGS sequence"/>
</dbReference>
<evidence type="ECO:0000313" key="2">
    <source>
        <dbReference type="EMBL" id="MBP2257621.1"/>
    </source>
</evidence>
<name>A0ABS4S802_9BACI</name>
<comment type="caution">
    <text evidence="2">The sequence shown here is derived from an EMBL/GenBank/DDBJ whole genome shotgun (WGS) entry which is preliminary data.</text>
</comment>
<keyword evidence="1" id="KW-0812">Transmembrane</keyword>
<keyword evidence="1" id="KW-0472">Membrane</keyword>
<keyword evidence="1" id="KW-1133">Transmembrane helix</keyword>
<dbReference type="EMBL" id="JAGIKX010000011">
    <property type="protein sequence ID" value="MBP2257621.1"/>
    <property type="molecule type" value="Genomic_DNA"/>
</dbReference>
<keyword evidence="3" id="KW-1185">Reference proteome</keyword>
<evidence type="ECO:0000313" key="3">
    <source>
        <dbReference type="Proteomes" id="UP001519294"/>
    </source>
</evidence>
<evidence type="ECO:0000256" key="1">
    <source>
        <dbReference type="SAM" id="Phobius"/>
    </source>
</evidence>
<organism evidence="2 3">
    <name type="scientific">Virgibacillus alimentarius</name>
    <dbReference type="NCBI Taxonomy" id="698769"/>
    <lineage>
        <taxon>Bacteria</taxon>
        <taxon>Bacillati</taxon>
        <taxon>Bacillota</taxon>
        <taxon>Bacilli</taxon>
        <taxon>Bacillales</taxon>
        <taxon>Bacillaceae</taxon>
        <taxon>Virgibacillus</taxon>
    </lineage>
</organism>
<gene>
    <name evidence="2" type="ORF">J2Z81_001575</name>
</gene>
<accession>A0ABS4S802</accession>
<feature type="transmembrane region" description="Helical" evidence="1">
    <location>
        <begin position="7"/>
        <end position="23"/>
    </location>
</feature>
<feature type="transmembrane region" description="Helical" evidence="1">
    <location>
        <begin position="29"/>
        <end position="47"/>
    </location>
</feature>